<dbReference type="FunFam" id="3.30.365.10:FF:000002">
    <property type="entry name" value="Xanthine dehydrogenase oxidase"/>
    <property type="match status" value="1"/>
</dbReference>
<feature type="binding site" evidence="17">
    <location>
        <position position="538"/>
    </location>
    <ligand>
        <name>FAD</name>
        <dbReference type="ChEBI" id="CHEBI:57692"/>
    </ligand>
</feature>
<dbReference type="PROSITE" id="PS51387">
    <property type="entry name" value="FAD_PCMH"/>
    <property type="match status" value="1"/>
</dbReference>
<dbReference type="SUPFAM" id="SSF47741">
    <property type="entry name" value="CO dehydrogenase ISP C-domain like"/>
    <property type="match status" value="1"/>
</dbReference>
<dbReference type="Gene3D" id="3.30.43.10">
    <property type="entry name" value="Uridine Diphospho-n-acetylenolpyruvylglucosamine Reductase, domain 2"/>
    <property type="match status" value="1"/>
</dbReference>
<dbReference type="Gene3D" id="1.10.150.120">
    <property type="entry name" value="[2Fe-2S]-binding domain"/>
    <property type="match status" value="1"/>
</dbReference>
<dbReference type="SUPFAM" id="SSF54665">
    <property type="entry name" value="CO dehydrogenase molybdoprotein N-domain-like"/>
    <property type="match status" value="1"/>
</dbReference>
<feature type="binding site" evidence="18">
    <location>
        <position position="1018"/>
    </location>
    <ligand>
        <name>Mo-molybdopterin</name>
        <dbReference type="ChEBI" id="CHEBI:71302"/>
    </ligand>
    <ligandPart>
        <name>Mo</name>
        <dbReference type="ChEBI" id="CHEBI:28685"/>
    </ligandPart>
</feature>
<evidence type="ECO:0000256" key="6">
    <source>
        <dbReference type="ARBA" id="ARBA00022714"/>
    </source>
</evidence>
<feature type="region of interest" description="Disordered" evidence="19">
    <location>
        <begin position="1"/>
        <end position="25"/>
    </location>
</feature>
<gene>
    <name evidence="22" type="ORF">N7450_006019</name>
</gene>
<dbReference type="InterPro" id="IPR036010">
    <property type="entry name" value="2Fe-2S_ferredoxin-like_sf"/>
</dbReference>
<dbReference type="GO" id="GO:0051537">
    <property type="term" value="F:2 iron, 2 sulfur cluster binding"/>
    <property type="evidence" value="ECO:0007669"/>
    <property type="project" value="UniProtKB-KW"/>
</dbReference>
<evidence type="ECO:0000313" key="22">
    <source>
        <dbReference type="EMBL" id="KAJ5586232.1"/>
    </source>
</evidence>
<dbReference type="InterPro" id="IPR000674">
    <property type="entry name" value="Ald_Oxase/Xan_DH_a/b"/>
</dbReference>
<dbReference type="FunFam" id="3.10.20.30:FF:000012">
    <property type="entry name" value="Xanthine dehydrogenase/oxidase"/>
    <property type="match status" value="1"/>
</dbReference>
<comment type="cofactor">
    <cofactor evidence="1 17">
        <name>FAD</name>
        <dbReference type="ChEBI" id="CHEBI:57692"/>
    </cofactor>
</comment>
<evidence type="ECO:0000256" key="8">
    <source>
        <dbReference type="ARBA" id="ARBA00022827"/>
    </source>
</evidence>
<dbReference type="SUPFAM" id="SSF54292">
    <property type="entry name" value="2Fe-2S ferredoxin-like"/>
    <property type="match status" value="1"/>
</dbReference>
<keyword evidence="8 17" id="KW-0274">FAD</keyword>
<comment type="caution">
    <text evidence="22">The sequence shown here is derived from an EMBL/GenBank/DDBJ whole genome shotgun (WGS) entry which is preliminary data.</text>
</comment>
<feature type="region of interest" description="Disordered" evidence="19">
    <location>
        <begin position="1173"/>
        <end position="1193"/>
    </location>
</feature>
<proteinExistence type="inferred from homology"/>
<evidence type="ECO:0000256" key="19">
    <source>
        <dbReference type="SAM" id="MobiDB-lite"/>
    </source>
</evidence>
<feature type="binding site" evidence="18">
    <location>
        <position position="81"/>
    </location>
    <ligand>
        <name>[2Fe-2S] cluster</name>
        <dbReference type="ChEBI" id="CHEBI:190135"/>
        <label>1</label>
    </ligand>
</feature>
<keyword evidence="10 18" id="KW-0408">Iron</keyword>
<keyword evidence="23" id="KW-1185">Reference proteome</keyword>
<dbReference type="Gene3D" id="3.10.20.30">
    <property type="match status" value="1"/>
</dbReference>
<dbReference type="InterPro" id="IPR002888">
    <property type="entry name" value="2Fe-2S-bd"/>
</dbReference>
<dbReference type="SUPFAM" id="SSF56003">
    <property type="entry name" value="Molybdenum cofactor-binding domain"/>
    <property type="match status" value="1"/>
</dbReference>
<dbReference type="InterPro" id="IPR016167">
    <property type="entry name" value="FAD-bd_PCMH_sub1"/>
</dbReference>
<dbReference type="SUPFAM" id="SSF55447">
    <property type="entry name" value="CO dehydrogenase flavoprotein C-terminal domain-like"/>
    <property type="match status" value="1"/>
</dbReference>
<dbReference type="FunFam" id="3.30.365.10:FF:000001">
    <property type="entry name" value="Xanthine dehydrogenase oxidase"/>
    <property type="match status" value="1"/>
</dbReference>
<dbReference type="InterPro" id="IPR037165">
    <property type="entry name" value="AldOxase/xan_DH_Mopterin-bd_sf"/>
</dbReference>
<dbReference type="InterPro" id="IPR016208">
    <property type="entry name" value="Ald_Oxase/xanthine_DH-like"/>
</dbReference>
<evidence type="ECO:0000256" key="9">
    <source>
        <dbReference type="ARBA" id="ARBA00023002"/>
    </source>
</evidence>
<sequence length="1462" mass="161497">MHIQPPLAQLPSPPRSDRSNTSSPKNSIDALASLISSTYRTSAINFFVNGRPVTVKNPNPDWALLDWIRSEDNLKGTKLGCGEGGCGACTVVLQVLEQNQQVNHLAINACLYPLIGVDGKSLITIEGLGTANRPHPLQERIAKMHGSQCGFCTPGIVMSLYALIRNSYRDGRFHLTHSDLELEGHLDGNLCRCTGYKPIFEAARTFIVEDLQGVIAEDDTSMKNDLPTLPSSHDEDESLLRSINKPGPCSRPGGCCRDDPKASSCGSAPTAGIKTSEPLEFSIPDSQLDSTLKSSPVSSESVPKEIFKPYEPSTEPLFPPSLRRYEVQPVCYGDERKLWFKPTTLQQLIELKSAYPSAKIVGGASETQIEVRFKKMNYQVSIFVADIVEINTHPMSIQDNLTLAELNSLSEICIPGNLPLTKLEYLCRDLYQKLGRRASVLEALRKQLRYFAGRQIRNVASLAGSLATASPISDSAPLLLAAGATVTIQSQSRGIFDIPITSWFLRYRTTALPDDGVITQIVIPLPTDESREITKAYKQAKRKDDDIAIVTAGFRVRLDENGLVEDCGFSLGGMAPTTVVAVKAQEAVIGKKWSETTTLEAAINALLEQFDLSYGVPGGMAQYRRVLTISLFFRFWHEVVHDLALAKVDSDLIQEIHREISSGGRDNFTASMENRGTRTVGRPIPHLSALKHCTGEAEYVEDMPRQHNELFGGLVMSKRSHARVESNAGVVGYIDKDSLPAGTNLWGPVVADEPLFADDIVHYHGQVIGMVYAETALQAREAANRVEVTYTDLPAIYTIDEAIQANSFFKHGKQLRTGDAVEGCLDDAWSKCDQILEGTTTMGGQEHFYLETNAALAIPHTEDGSIDVYCSTQNLMENQVFVAQVLGVPMSRVNMRMRRMGGAYGGKESRSTPIAMYMAVAARKESRPVRMMLNRDEDIAISGQRHPFQARWKVGVDNQGKIQVLEVDMYNNGGYSLDMSGAVMDRACTHVDNCYNIPHAWIRGWVCKTNTVSNTAYRGFGGPQGMYIAESIIYKISEALNIDVDELRLRNLYKIGQRTPFLQEITDDFHISTMLEQLTKNSDYEKRKAAIKVFNSKHRFKKRGIAKIPSKFGLSFATALHLNQAGAYVKIYEDGSVLLHHGGTEMGQGLYTKMCQVAAEQLRVNVDEIYNKESQSDQIANPSPTAASSGSDLNGQAVKNACDQLNERLAPYREKYGMDAPLSKIAHAAYRDRVNLAANGFWKMPRIGYVWGNWKDPLPMAISEVELDTLTGDSTVLRTDLMMDIGRSINPAIDYGQIEGAFVQGQGLFTMEESLWTKTGELFTKGPGTYKIPDSVLGFRFIFQDGLLIFSDSGFSDIPQVFNISTLQHDSYGNPISWDKLRSIQSSKGTGEPPLFLGSTVFFALREAVKAARAMNNVDTPLIFNAPSTAEKLRLAVEDEMVRRAAVIPKEGEKEFFIRIEA</sequence>
<evidence type="ECO:0000256" key="10">
    <source>
        <dbReference type="ARBA" id="ARBA00023004"/>
    </source>
</evidence>
<dbReference type="PROSITE" id="PS00197">
    <property type="entry name" value="2FE2S_FER_1"/>
    <property type="match status" value="1"/>
</dbReference>
<comment type="cofactor">
    <cofactor evidence="18">
        <name>[2Fe-2S] cluster</name>
        <dbReference type="ChEBI" id="CHEBI:190135"/>
    </cofactor>
    <text evidence="18">Binds 2 [2Fe-2S] clusters.</text>
</comment>
<dbReference type="InterPro" id="IPR036884">
    <property type="entry name" value="2Fe-2S-bd_dom_sf"/>
</dbReference>
<feature type="binding site" evidence="17">
    <location>
        <position position="1020"/>
    </location>
    <ligand>
        <name>substrate</name>
    </ligand>
</feature>
<feature type="binding site" evidence="18">
    <location>
        <position position="873"/>
    </location>
    <ligand>
        <name>Mo-molybdopterin</name>
        <dbReference type="ChEBI" id="CHEBI:71302"/>
    </ligand>
    <ligandPart>
        <name>Mo</name>
        <dbReference type="ChEBI" id="CHEBI:28685"/>
    </ligandPart>
</feature>
<keyword evidence="7 18" id="KW-0479">Metal-binding</keyword>
<feature type="binding site" evidence="18">
    <location>
        <position position="86"/>
    </location>
    <ligand>
        <name>[2Fe-2S] cluster</name>
        <dbReference type="ChEBI" id="CHEBI:190135"/>
        <label>1</label>
    </ligand>
</feature>
<dbReference type="InterPro" id="IPR036856">
    <property type="entry name" value="Ald_Oxase/Xan_DH_a/b_sf"/>
</dbReference>
<evidence type="ECO:0000256" key="2">
    <source>
        <dbReference type="ARBA" id="ARBA00006849"/>
    </source>
</evidence>
<dbReference type="Gene3D" id="3.30.465.10">
    <property type="match status" value="1"/>
</dbReference>
<comment type="catalytic activity">
    <reaction evidence="14">
        <text>xanthine + NAD(+) + H2O = urate + NADH + H(+)</text>
        <dbReference type="Rhea" id="RHEA:16669"/>
        <dbReference type="ChEBI" id="CHEBI:15377"/>
        <dbReference type="ChEBI" id="CHEBI:15378"/>
        <dbReference type="ChEBI" id="CHEBI:17712"/>
        <dbReference type="ChEBI" id="CHEBI:17775"/>
        <dbReference type="ChEBI" id="CHEBI:57540"/>
        <dbReference type="ChEBI" id="CHEBI:57945"/>
        <dbReference type="EC" id="1.17.1.4"/>
    </reaction>
</comment>
<evidence type="ECO:0000256" key="12">
    <source>
        <dbReference type="ARBA" id="ARBA00023027"/>
    </source>
</evidence>
<dbReference type="InterPro" id="IPR002346">
    <property type="entry name" value="Mopterin_DH_FAD-bd"/>
</dbReference>
<keyword evidence="6 18" id="KW-0001">2Fe-2S</keyword>
<protein>
    <recommendedName>
        <fullName evidence="3">xanthine dehydrogenase</fullName>
        <ecNumber evidence="3">1.17.1.4</ecNumber>
    </recommendedName>
</protein>
<comment type="catalytic activity">
    <reaction evidence="15">
        <text>hypoxanthine + NAD(+) + H2O = xanthine + NADH + H(+)</text>
        <dbReference type="Rhea" id="RHEA:24670"/>
        <dbReference type="ChEBI" id="CHEBI:15377"/>
        <dbReference type="ChEBI" id="CHEBI:15378"/>
        <dbReference type="ChEBI" id="CHEBI:17368"/>
        <dbReference type="ChEBI" id="CHEBI:17712"/>
        <dbReference type="ChEBI" id="CHEBI:57540"/>
        <dbReference type="ChEBI" id="CHEBI:57945"/>
        <dbReference type="EC" id="1.17.1.4"/>
    </reaction>
</comment>
<dbReference type="Pfam" id="PF02738">
    <property type="entry name" value="MoCoBD_1"/>
    <property type="match status" value="1"/>
</dbReference>
<dbReference type="GO" id="GO:0005506">
    <property type="term" value="F:iron ion binding"/>
    <property type="evidence" value="ECO:0007669"/>
    <property type="project" value="InterPro"/>
</dbReference>
<evidence type="ECO:0000256" key="14">
    <source>
        <dbReference type="ARBA" id="ARBA00049017"/>
    </source>
</evidence>
<dbReference type="Gene3D" id="3.90.1170.50">
    <property type="entry name" value="Aldehyde oxidase/xanthine dehydrogenase, a/b hammerhead"/>
    <property type="match status" value="1"/>
</dbReference>
<feature type="binding site" evidence="18">
    <location>
        <position position="149"/>
    </location>
    <ligand>
        <name>[2Fe-2S] cluster</name>
        <dbReference type="ChEBI" id="CHEBI:190135"/>
        <label>2</label>
    </ligand>
</feature>
<feature type="domain" description="2Fe-2S ferredoxin-type" evidence="20">
    <location>
        <begin position="42"/>
        <end position="128"/>
    </location>
</feature>
<evidence type="ECO:0000256" key="3">
    <source>
        <dbReference type="ARBA" id="ARBA00013123"/>
    </source>
</evidence>
<evidence type="ECO:0000256" key="18">
    <source>
        <dbReference type="PIRSR" id="PIRSR000127-3"/>
    </source>
</evidence>
<dbReference type="PIRSF" id="PIRSF000127">
    <property type="entry name" value="Xanthine_DH"/>
    <property type="match status" value="1"/>
</dbReference>
<dbReference type="EC" id="1.17.1.4" evidence="3"/>
<feature type="binding site" evidence="17">
    <location>
        <position position="451"/>
    </location>
    <ligand>
        <name>FAD</name>
        <dbReference type="ChEBI" id="CHEBI:57692"/>
    </ligand>
</feature>
<dbReference type="Proteomes" id="UP001216150">
    <property type="component" value="Unassembled WGS sequence"/>
</dbReference>
<comment type="cofactor">
    <cofactor evidence="13">
        <name>[2Fe-2S] cluster</name>
        <dbReference type="ChEBI" id="CHEBI:190135"/>
    </cofactor>
</comment>
<evidence type="ECO:0000259" key="20">
    <source>
        <dbReference type="PROSITE" id="PS51085"/>
    </source>
</evidence>
<feature type="binding site" evidence="18">
    <location>
        <position position="1187"/>
    </location>
    <ligand>
        <name>Mo-molybdopterin</name>
        <dbReference type="ChEBI" id="CHEBI:71302"/>
    </ligand>
    <ligandPart>
        <name>Mo</name>
        <dbReference type="ChEBI" id="CHEBI:28685"/>
    </ligandPart>
</feature>
<feature type="binding site" evidence="17">
    <location>
        <position position="908"/>
    </location>
    <ligand>
        <name>substrate</name>
    </ligand>
</feature>
<dbReference type="Pfam" id="PF00111">
    <property type="entry name" value="Fer2"/>
    <property type="match status" value="1"/>
</dbReference>
<evidence type="ECO:0000256" key="16">
    <source>
        <dbReference type="PIRSR" id="PIRSR000127-1"/>
    </source>
</evidence>
<dbReference type="Pfam" id="PF20256">
    <property type="entry name" value="MoCoBD_2"/>
    <property type="match status" value="1"/>
</dbReference>
<dbReference type="InterPro" id="IPR012675">
    <property type="entry name" value="Beta-grasp_dom_sf"/>
</dbReference>
<dbReference type="PROSITE" id="PS51085">
    <property type="entry name" value="2FE2S_FER_2"/>
    <property type="match status" value="1"/>
</dbReference>
<dbReference type="GO" id="GO:0071949">
    <property type="term" value="F:FAD binding"/>
    <property type="evidence" value="ECO:0007669"/>
    <property type="project" value="InterPro"/>
</dbReference>
<evidence type="ECO:0000256" key="17">
    <source>
        <dbReference type="PIRSR" id="PIRSR000127-2"/>
    </source>
</evidence>
<feature type="region of interest" description="Disordered" evidence="19">
    <location>
        <begin position="222"/>
        <end position="252"/>
    </location>
</feature>
<dbReference type="InterPro" id="IPR036318">
    <property type="entry name" value="FAD-bd_PCMH-like_sf"/>
</dbReference>
<feature type="binding site" evidence="18">
    <location>
        <position position="152"/>
    </location>
    <ligand>
        <name>[2Fe-2S] cluster</name>
        <dbReference type="ChEBI" id="CHEBI:190135"/>
        <label>2</label>
    </ligand>
</feature>
<evidence type="ECO:0000256" key="1">
    <source>
        <dbReference type="ARBA" id="ARBA00001974"/>
    </source>
</evidence>
<dbReference type="Pfam" id="PF01799">
    <property type="entry name" value="Fer2_2"/>
    <property type="match status" value="1"/>
</dbReference>
<dbReference type="Pfam" id="PF01315">
    <property type="entry name" value="Ald_Xan_dh_C"/>
    <property type="match status" value="1"/>
</dbReference>
<feature type="binding site" evidence="17">
    <location>
        <position position="474"/>
    </location>
    <ligand>
        <name>FAD</name>
        <dbReference type="ChEBI" id="CHEBI:57692"/>
    </ligand>
</feature>
<evidence type="ECO:0000256" key="11">
    <source>
        <dbReference type="ARBA" id="ARBA00023014"/>
    </source>
</evidence>
<dbReference type="InterPro" id="IPR016169">
    <property type="entry name" value="FAD-bd_PCMH_sub2"/>
</dbReference>
<evidence type="ECO:0000256" key="15">
    <source>
        <dbReference type="ARBA" id="ARBA00049517"/>
    </source>
</evidence>
<dbReference type="PANTHER" id="PTHR45444:SF3">
    <property type="entry name" value="XANTHINE DEHYDROGENASE"/>
    <property type="match status" value="1"/>
</dbReference>
<feature type="active site" description="Proton acceptor" evidence="16">
    <location>
        <position position="1392"/>
    </location>
</feature>
<evidence type="ECO:0000256" key="13">
    <source>
        <dbReference type="ARBA" id="ARBA00034078"/>
    </source>
</evidence>
<dbReference type="InterPro" id="IPR001041">
    <property type="entry name" value="2Fe-2S_ferredoxin-type"/>
</dbReference>
<feature type="binding site" evidence="18">
    <location>
        <position position="193"/>
    </location>
    <ligand>
        <name>[2Fe-2S] cluster</name>
        <dbReference type="ChEBI" id="CHEBI:190135"/>
        <label>2</label>
    </ligand>
</feature>
<dbReference type="GO" id="GO:0004854">
    <property type="term" value="F:xanthine dehydrogenase activity"/>
    <property type="evidence" value="ECO:0007669"/>
    <property type="project" value="UniProtKB-EC"/>
</dbReference>
<feature type="binding site" evidence="18">
    <location>
        <position position="110"/>
    </location>
    <ligand>
        <name>[2Fe-2S] cluster</name>
        <dbReference type="ChEBI" id="CHEBI:190135"/>
        <label>1</label>
    </ligand>
</feature>
<dbReference type="InterPro" id="IPR036683">
    <property type="entry name" value="CO_DH_flav_C_dom_sf"/>
</dbReference>
<feature type="compositionally biased region" description="Polar residues" evidence="19">
    <location>
        <begin position="1176"/>
        <end position="1193"/>
    </location>
</feature>
<evidence type="ECO:0000256" key="4">
    <source>
        <dbReference type="ARBA" id="ARBA00022505"/>
    </source>
</evidence>
<keyword evidence="12" id="KW-0520">NAD</keyword>
<dbReference type="InterPro" id="IPR006058">
    <property type="entry name" value="2Fe2S_fd_BS"/>
</dbReference>
<dbReference type="Gene3D" id="3.30.390.50">
    <property type="entry name" value="CO dehydrogenase flavoprotein, C-terminal domain"/>
    <property type="match status" value="1"/>
</dbReference>
<dbReference type="SMART" id="SM01008">
    <property type="entry name" value="Ald_Xan_dh_C"/>
    <property type="match status" value="1"/>
</dbReference>
<dbReference type="Pfam" id="PF03450">
    <property type="entry name" value="CO_deh_flav_C"/>
    <property type="match status" value="1"/>
</dbReference>
<evidence type="ECO:0000256" key="5">
    <source>
        <dbReference type="ARBA" id="ARBA00022630"/>
    </source>
</evidence>
<name>A0AAD6DK78_9EURO</name>
<keyword evidence="11 18" id="KW-0411">Iron-sulfur</keyword>
<dbReference type="InterPro" id="IPR046867">
    <property type="entry name" value="AldOxase/xan_DH_MoCoBD2"/>
</dbReference>
<dbReference type="InterPro" id="IPR016166">
    <property type="entry name" value="FAD-bd_PCMH"/>
</dbReference>
<dbReference type="SUPFAM" id="SSF56176">
    <property type="entry name" value="FAD-binding/transporter-associated domain-like"/>
    <property type="match status" value="1"/>
</dbReference>
<evidence type="ECO:0000256" key="7">
    <source>
        <dbReference type="ARBA" id="ARBA00022723"/>
    </source>
</evidence>
<dbReference type="Pfam" id="PF00941">
    <property type="entry name" value="FAD_binding_5"/>
    <property type="match status" value="1"/>
</dbReference>
<dbReference type="InterPro" id="IPR008274">
    <property type="entry name" value="AldOxase/xan_DH_MoCoBD1"/>
</dbReference>
<keyword evidence="4 18" id="KW-0500">Molybdenum</keyword>
<reference evidence="22 23" key="1">
    <citation type="journal article" date="2023" name="IMA Fungus">
        <title>Comparative genomic study of the Penicillium genus elucidates a diverse pangenome and 15 lateral gene transfer events.</title>
        <authorList>
            <person name="Petersen C."/>
            <person name="Sorensen T."/>
            <person name="Nielsen M.R."/>
            <person name="Sondergaard T.E."/>
            <person name="Sorensen J.L."/>
            <person name="Fitzpatrick D.A."/>
            <person name="Frisvad J.C."/>
            <person name="Nielsen K.L."/>
        </authorList>
    </citation>
    <scope>NUCLEOTIDE SEQUENCE [LARGE SCALE GENOMIC DNA]</scope>
    <source>
        <strain evidence="22 23">IBT 29057</strain>
    </source>
</reference>
<dbReference type="PANTHER" id="PTHR45444">
    <property type="entry name" value="XANTHINE DEHYDROGENASE"/>
    <property type="match status" value="1"/>
</dbReference>
<keyword evidence="5" id="KW-0285">Flavoprotein</keyword>
<keyword evidence="9" id="KW-0560">Oxidoreductase</keyword>
<comment type="similarity">
    <text evidence="2">Belongs to the xanthine dehydrogenase family.</text>
</comment>
<organism evidence="22 23">
    <name type="scientific">Penicillium hetheringtonii</name>
    <dbReference type="NCBI Taxonomy" id="911720"/>
    <lineage>
        <taxon>Eukaryota</taxon>
        <taxon>Fungi</taxon>
        <taxon>Dikarya</taxon>
        <taxon>Ascomycota</taxon>
        <taxon>Pezizomycotina</taxon>
        <taxon>Eurotiomycetes</taxon>
        <taxon>Eurotiomycetidae</taxon>
        <taxon>Eurotiales</taxon>
        <taxon>Aspergillaceae</taxon>
        <taxon>Penicillium</taxon>
    </lineage>
</organism>
<feature type="binding site" evidence="17">
    <location>
        <position position="986"/>
    </location>
    <ligand>
        <name>substrate</name>
    </ligand>
</feature>
<dbReference type="Gene3D" id="3.30.365.10">
    <property type="entry name" value="Aldehyde oxidase/xanthine dehydrogenase, molybdopterin binding domain"/>
    <property type="match status" value="4"/>
</dbReference>
<dbReference type="InterPro" id="IPR005107">
    <property type="entry name" value="CO_DH_flav_C"/>
</dbReference>
<feature type="binding site" evidence="18">
    <location>
        <position position="191"/>
    </location>
    <ligand>
        <name>[2Fe-2S] cluster</name>
        <dbReference type="ChEBI" id="CHEBI:190135"/>
        <label>2</label>
    </ligand>
</feature>
<accession>A0AAD6DK78</accession>
<dbReference type="FunFam" id="3.30.365.10:FF:000003">
    <property type="entry name" value="Aldehyde oxidase 1"/>
    <property type="match status" value="1"/>
</dbReference>
<dbReference type="FunFam" id="3.30.43.10:FF:000001">
    <property type="entry name" value="Xanthine dehydrogenase/oxidase"/>
    <property type="match status" value="1"/>
</dbReference>
<dbReference type="SMART" id="SM01092">
    <property type="entry name" value="CO_deh_flav_C"/>
    <property type="match status" value="1"/>
</dbReference>
<evidence type="ECO:0000259" key="21">
    <source>
        <dbReference type="PROSITE" id="PS51387"/>
    </source>
</evidence>
<feature type="binding site" evidence="18">
    <location>
        <position position="89"/>
    </location>
    <ligand>
        <name>[2Fe-2S] cluster</name>
        <dbReference type="ChEBI" id="CHEBI:190135"/>
        <label>1</label>
    </ligand>
</feature>
<evidence type="ECO:0000313" key="23">
    <source>
        <dbReference type="Proteomes" id="UP001216150"/>
    </source>
</evidence>
<comment type="cofactor">
    <cofactor evidence="18">
        <name>Mo-molybdopterin</name>
        <dbReference type="ChEBI" id="CHEBI:71302"/>
    </cofactor>
    <text evidence="18">Binds 1 Mo-molybdopterin (Mo-MPT) cofactor per subunit.</text>
</comment>
<feature type="domain" description="FAD-binding PCMH-type" evidence="21">
    <location>
        <begin position="332"/>
        <end position="528"/>
    </location>
</feature>
<dbReference type="EMBL" id="JAQJAC010000004">
    <property type="protein sequence ID" value="KAJ5586232.1"/>
    <property type="molecule type" value="Genomic_DNA"/>
</dbReference>